<dbReference type="AlphaFoldDB" id="A0A2K3KLW0"/>
<name>A0A2K3KLW0_TRIPR</name>
<feature type="compositionally biased region" description="Acidic residues" evidence="1">
    <location>
        <begin position="67"/>
        <end position="80"/>
    </location>
</feature>
<organism evidence="2 3">
    <name type="scientific">Trifolium pratense</name>
    <name type="common">Red clover</name>
    <dbReference type="NCBI Taxonomy" id="57577"/>
    <lineage>
        <taxon>Eukaryota</taxon>
        <taxon>Viridiplantae</taxon>
        <taxon>Streptophyta</taxon>
        <taxon>Embryophyta</taxon>
        <taxon>Tracheophyta</taxon>
        <taxon>Spermatophyta</taxon>
        <taxon>Magnoliopsida</taxon>
        <taxon>eudicotyledons</taxon>
        <taxon>Gunneridae</taxon>
        <taxon>Pentapetalae</taxon>
        <taxon>rosids</taxon>
        <taxon>fabids</taxon>
        <taxon>Fabales</taxon>
        <taxon>Fabaceae</taxon>
        <taxon>Papilionoideae</taxon>
        <taxon>50 kb inversion clade</taxon>
        <taxon>NPAAA clade</taxon>
        <taxon>Hologalegina</taxon>
        <taxon>IRL clade</taxon>
        <taxon>Trifolieae</taxon>
        <taxon>Trifolium</taxon>
    </lineage>
</organism>
<sequence length="80" mass="8589">LPKLKIEEGSICGECQIGEQTVSGKDVVPDVDTSLDHRKGVDAVVEKTVQEDVVEKDVGTTVTPSDWSDEDTETDQEGAT</sequence>
<accession>A0A2K3KLW0</accession>
<evidence type="ECO:0000256" key="1">
    <source>
        <dbReference type="SAM" id="MobiDB-lite"/>
    </source>
</evidence>
<gene>
    <name evidence="2" type="ORF">L195_g063451</name>
</gene>
<comment type="caution">
    <text evidence="2">The sequence shown here is derived from an EMBL/GenBank/DDBJ whole genome shotgun (WGS) entry which is preliminary data.</text>
</comment>
<evidence type="ECO:0000313" key="2">
    <source>
        <dbReference type="EMBL" id="PNX67298.1"/>
    </source>
</evidence>
<proteinExistence type="predicted"/>
<protein>
    <submittedName>
        <fullName evidence="2">Uncharacterized protein</fullName>
    </submittedName>
</protein>
<reference evidence="2 3" key="2">
    <citation type="journal article" date="2017" name="Front. Plant Sci.">
        <title>Gene Classification and Mining of Molecular Markers Useful in Red Clover (Trifolium pratense) Breeding.</title>
        <authorList>
            <person name="Istvanek J."/>
            <person name="Dluhosova J."/>
            <person name="Dluhos P."/>
            <person name="Patkova L."/>
            <person name="Nedelnik J."/>
            <person name="Repkova J."/>
        </authorList>
    </citation>
    <scope>NUCLEOTIDE SEQUENCE [LARGE SCALE GENOMIC DNA]</scope>
    <source>
        <strain evidence="3">cv. Tatra</strain>
        <tissue evidence="2">Young leaves</tissue>
    </source>
</reference>
<dbReference type="Proteomes" id="UP000236291">
    <property type="component" value="Unassembled WGS sequence"/>
</dbReference>
<feature type="region of interest" description="Disordered" evidence="1">
    <location>
        <begin position="55"/>
        <end position="80"/>
    </location>
</feature>
<evidence type="ECO:0000313" key="3">
    <source>
        <dbReference type="Proteomes" id="UP000236291"/>
    </source>
</evidence>
<reference evidence="2 3" key="1">
    <citation type="journal article" date="2014" name="Am. J. Bot.">
        <title>Genome assembly and annotation for red clover (Trifolium pratense; Fabaceae).</title>
        <authorList>
            <person name="Istvanek J."/>
            <person name="Jaros M."/>
            <person name="Krenek A."/>
            <person name="Repkova J."/>
        </authorList>
    </citation>
    <scope>NUCLEOTIDE SEQUENCE [LARGE SCALE GENOMIC DNA]</scope>
    <source>
        <strain evidence="3">cv. Tatra</strain>
        <tissue evidence="2">Young leaves</tissue>
    </source>
</reference>
<feature type="non-terminal residue" evidence="2">
    <location>
        <position position="1"/>
    </location>
</feature>
<feature type="non-terminal residue" evidence="2">
    <location>
        <position position="80"/>
    </location>
</feature>
<dbReference type="EMBL" id="ASHM01207069">
    <property type="protein sequence ID" value="PNX67298.1"/>
    <property type="molecule type" value="Genomic_DNA"/>
</dbReference>